<proteinExistence type="predicted"/>
<sequence>MPLQQRQLLRRDRFFHPQGTEDLVLVCVDGRHPRHRFGGAEPDAVVLDAMQLLERPLGGEAGVRGAQPRAHDAVQDQRHEADRGVCADAFGQPVIDRPNLDLGFEHLEAALDVGERLVARDDVGSRSSTVNLVTI</sequence>
<dbReference type="EMBL" id="CR555308">
    <property type="protein sequence ID" value="CAI10630.1"/>
    <property type="molecule type" value="Genomic_DNA"/>
</dbReference>
<keyword evidence="1" id="KW-0614">Plasmid</keyword>
<gene>
    <name evidence="1" type="ORF">p2A211</name>
</gene>
<dbReference type="KEGG" id="eba:p2A211"/>
<protein>
    <submittedName>
        <fullName evidence="1">Uncharacterized protein</fullName>
    </submittedName>
</protein>
<name>Q5NWD4_AROAE</name>
<dbReference type="AlphaFoldDB" id="Q5NWD4"/>
<reference evidence="1 2" key="1">
    <citation type="journal article" date="2005" name="Arch. Microbiol.">
        <title>The genome sequence of an anaerobic aromatic-degrading denitrifying bacterium, strain EbN1.</title>
        <authorList>
            <person name="Rabus R."/>
            <person name="Kube M."/>
            <person name="Heider J."/>
            <person name="Beck A."/>
            <person name="Heitmann K."/>
            <person name="Widdel F."/>
            <person name="Reinhardt R."/>
        </authorList>
    </citation>
    <scope>NUCLEOTIDE SEQUENCE [LARGE SCALE GENOMIC DNA]</scope>
    <source>
        <strain evidence="1 2">EbN1</strain>
        <plasmid evidence="2">Plasmid pAzo2</plasmid>
    </source>
</reference>
<evidence type="ECO:0000313" key="2">
    <source>
        <dbReference type="Proteomes" id="UP000006552"/>
    </source>
</evidence>
<accession>Q5NWD4</accession>
<dbReference type="HOGENOM" id="CLU_1881453_0_0_4"/>
<keyword evidence="2" id="KW-1185">Reference proteome</keyword>
<organism evidence="1 2">
    <name type="scientific">Aromatoleum aromaticum (strain DSM 19018 / LMG 30748 / EbN1)</name>
    <name type="common">Azoarcus sp. (strain EbN1)</name>
    <dbReference type="NCBI Taxonomy" id="76114"/>
    <lineage>
        <taxon>Bacteria</taxon>
        <taxon>Pseudomonadati</taxon>
        <taxon>Pseudomonadota</taxon>
        <taxon>Betaproteobacteria</taxon>
        <taxon>Rhodocyclales</taxon>
        <taxon>Rhodocyclaceae</taxon>
        <taxon>Aromatoleum</taxon>
    </lineage>
</organism>
<evidence type="ECO:0000313" key="1">
    <source>
        <dbReference type="EMBL" id="CAI10630.1"/>
    </source>
</evidence>
<dbReference type="Proteomes" id="UP000006552">
    <property type="component" value="Plasmid 2"/>
</dbReference>
<geneLocation type="plasmid" evidence="2">
    <name>pAzo2</name>
</geneLocation>